<accession>E6YJN2</accession>
<evidence type="ECO:0000313" key="1">
    <source>
        <dbReference type="EMBL" id="CBI77070.1"/>
    </source>
</evidence>
<reference evidence="1" key="1">
    <citation type="journal article" date="2011" name="PLoS Genet.">
        <title>Parallel evolution of a type IV secretion system in radiating lineages of the host-restricted bacterial pathogen Bartonella.</title>
        <authorList>
            <person name="Engel P."/>
            <person name="Salzburger W."/>
            <person name="Liesch M."/>
            <person name="Chang C.C."/>
            <person name="Maruyama S."/>
            <person name="Lanz C."/>
            <person name="Calteau A."/>
            <person name="Lajus A."/>
            <person name="Medigue C."/>
            <person name="Schuster S.C."/>
            <person name="Dehio C."/>
        </authorList>
    </citation>
    <scope>NUCLEOTIDE SEQUENCE</scope>
    <source>
        <strain evidence="1">ATCC BAA-1498</strain>
    </source>
</reference>
<sequence length="38" mass="4482">MTAFIIDDLRKQCSFLQIVIANILLYAFKNINLNEFFT</sequence>
<name>E6YJN2_9HYPH</name>
<dbReference type="AlphaFoldDB" id="E6YJN2"/>
<organism evidence="1">
    <name type="scientific">Bartonella rochalimae ATCC BAA-1498</name>
    <dbReference type="NCBI Taxonomy" id="685782"/>
    <lineage>
        <taxon>Bacteria</taxon>
        <taxon>Pseudomonadati</taxon>
        <taxon>Pseudomonadota</taxon>
        <taxon>Alphaproteobacteria</taxon>
        <taxon>Hyphomicrobiales</taxon>
        <taxon>Bartonellaceae</taxon>
        <taxon>Bartonella</taxon>
    </lineage>
</organism>
<protein>
    <submittedName>
        <fullName evidence="1">Uncharacterized protein</fullName>
    </submittedName>
</protein>
<gene>
    <name evidence="1" type="ORF">BARRO_10003</name>
</gene>
<proteinExistence type="predicted"/>
<dbReference type="EMBL" id="FN645455">
    <property type="protein sequence ID" value="CBI77070.1"/>
    <property type="molecule type" value="Genomic_DNA"/>
</dbReference>